<reference evidence="6 7" key="1">
    <citation type="submission" date="2018-06" db="EMBL/GenBank/DDBJ databases">
        <title>Genomic Encyclopedia of Archaeal and Bacterial Type Strains, Phase II (KMG-II): from individual species to whole genera.</title>
        <authorList>
            <person name="Goeker M."/>
        </authorList>
    </citation>
    <scope>NUCLEOTIDE SEQUENCE [LARGE SCALE GENOMIC DNA]</scope>
    <source>
        <strain evidence="6 7">DSM 23446</strain>
    </source>
</reference>
<dbReference type="OrthoDB" id="9801938at2"/>
<dbReference type="PANTHER" id="PTHR23407:SF1">
    <property type="entry name" value="5-FORMYLTETRAHYDROFOLATE CYCLO-LIGASE"/>
    <property type="match status" value="1"/>
</dbReference>
<keyword evidence="2 4" id="KW-0547">Nucleotide-binding</keyword>
<dbReference type="GO" id="GO:0005524">
    <property type="term" value="F:ATP binding"/>
    <property type="evidence" value="ECO:0007669"/>
    <property type="project" value="UniProtKB-KW"/>
</dbReference>
<keyword evidence="5" id="KW-0460">Magnesium</keyword>
<dbReference type="EC" id="6.3.3.2" evidence="5"/>
<evidence type="ECO:0000256" key="1">
    <source>
        <dbReference type="ARBA" id="ARBA00010638"/>
    </source>
</evidence>
<feature type="binding site" evidence="4">
    <location>
        <begin position="5"/>
        <end position="9"/>
    </location>
    <ligand>
        <name>ATP</name>
        <dbReference type="ChEBI" id="CHEBI:30616"/>
    </ligand>
</feature>
<keyword evidence="5" id="KW-0479">Metal-binding</keyword>
<dbReference type="AlphaFoldDB" id="A0A327P7Y8"/>
<dbReference type="InterPro" id="IPR002698">
    <property type="entry name" value="FTHF_cligase"/>
</dbReference>
<proteinExistence type="inferred from homology"/>
<dbReference type="GO" id="GO:0046872">
    <property type="term" value="F:metal ion binding"/>
    <property type="evidence" value="ECO:0007669"/>
    <property type="project" value="UniProtKB-KW"/>
</dbReference>
<comment type="catalytic activity">
    <reaction evidence="5">
        <text>(6S)-5-formyl-5,6,7,8-tetrahydrofolate + ATP = (6R)-5,10-methenyltetrahydrofolate + ADP + phosphate</text>
        <dbReference type="Rhea" id="RHEA:10488"/>
        <dbReference type="ChEBI" id="CHEBI:30616"/>
        <dbReference type="ChEBI" id="CHEBI:43474"/>
        <dbReference type="ChEBI" id="CHEBI:57455"/>
        <dbReference type="ChEBI" id="CHEBI:57457"/>
        <dbReference type="ChEBI" id="CHEBI:456216"/>
        <dbReference type="EC" id="6.3.3.2"/>
    </reaction>
</comment>
<comment type="caution">
    <text evidence="6">The sequence shown here is derived from an EMBL/GenBank/DDBJ whole genome shotgun (WGS) entry which is preliminary data.</text>
</comment>
<dbReference type="GO" id="GO:0030272">
    <property type="term" value="F:5-formyltetrahydrofolate cyclo-ligase activity"/>
    <property type="evidence" value="ECO:0007669"/>
    <property type="project" value="UniProtKB-EC"/>
</dbReference>
<name>A0A327P7Y8_9BACT</name>
<dbReference type="EMBL" id="QLLK01000009">
    <property type="protein sequence ID" value="RAI87052.1"/>
    <property type="molecule type" value="Genomic_DNA"/>
</dbReference>
<protein>
    <recommendedName>
        <fullName evidence="5">5-formyltetrahydrofolate cyclo-ligase</fullName>
        <ecNumber evidence="5">6.3.3.2</ecNumber>
    </recommendedName>
</protein>
<keyword evidence="7" id="KW-1185">Reference proteome</keyword>
<evidence type="ECO:0000313" key="7">
    <source>
        <dbReference type="Proteomes" id="UP000249610"/>
    </source>
</evidence>
<dbReference type="Gene3D" id="3.40.50.10420">
    <property type="entry name" value="NagB/RpiA/CoA transferase-like"/>
    <property type="match status" value="1"/>
</dbReference>
<dbReference type="PIRSF" id="PIRSF006806">
    <property type="entry name" value="FTHF_cligase"/>
    <property type="match status" value="1"/>
</dbReference>
<dbReference type="InterPro" id="IPR037171">
    <property type="entry name" value="NagB/RpiA_transferase-like"/>
</dbReference>
<dbReference type="InterPro" id="IPR024185">
    <property type="entry name" value="FTHF_cligase-like_sf"/>
</dbReference>
<comment type="similarity">
    <text evidence="1 5">Belongs to the 5-formyltetrahydrofolate cyclo-ligase family.</text>
</comment>
<evidence type="ECO:0000313" key="6">
    <source>
        <dbReference type="EMBL" id="RAI87052.1"/>
    </source>
</evidence>
<evidence type="ECO:0000256" key="3">
    <source>
        <dbReference type="ARBA" id="ARBA00022840"/>
    </source>
</evidence>
<evidence type="ECO:0000256" key="2">
    <source>
        <dbReference type="ARBA" id="ARBA00022741"/>
    </source>
</evidence>
<dbReference type="Pfam" id="PF01812">
    <property type="entry name" value="5-FTHF_cyc-lig"/>
    <property type="match status" value="1"/>
</dbReference>
<dbReference type="GO" id="GO:0035999">
    <property type="term" value="P:tetrahydrofolate interconversion"/>
    <property type="evidence" value="ECO:0007669"/>
    <property type="project" value="TreeGrafter"/>
</dbReference>
<dbReference type="GO" id="GO:0009396">
    <property type="term" value="P:folic acid-containing compound biosynthetic process"/>
    <property type="evidence" value="ECO:0007669"/>
    <property type="project" value="TreeGrafter"/>
</dbReference>
<dbReference type="RefSeq" id="WP_111612485.1">
    <property type="nucleotide sequence ID" value="NZ_QLLK01000009.1"/>
</dbReference>
<comment type="cofactor">
    <cofactor evidence="5">
        <name>Mg(2+)</name>
        <dbReference type="ChEBI" id="CHEBI:18420"/>
    </cofactor>
</comment>
<keyword evidence="6" id="KW-0436">Ligase</keyword>
<feature type="binding site" evidence="4">
    <location>
        <position position="59"/>
    </location>
    <ligand>
        <name>substrate</name>
    </ligand>
</feature>
<accession>A0A327P7Y8</accession>
<evidence type="ECO:0000256" key="4">
    <source>
        <dbReference type="PIRSR" id="PIRSR006806-1"/>
    </source>
</evidence>
<evidence type="ECO:0000256" key="5">
    <source>
        <dbReference type="RuleBase" id="RU361279"/>
    </source>
</evidence>
<dbReference type="NCBIfam" id="TIGR02727">
    <property type="entry name" value="MTHFS_bact"/>
    <property type="match status" value="1"/>
</dbReference>
<feature type="binding site" evidence="4">
    <location>
        <begin position="136"/>
        <end position="144"/>
    </location>
    <ligand>
        <name>ATP</name>
        <dbReference type="ChEBI" id="CHEBI:30616"/>
    </ligand>
</feature>
<keyword evidence="3 4" id="KW-0067">ATP-binding</keyword>
<organism evidence="6 7">
    <name type="scientific">Algoriphagus yeomjeoni</name>
    <dbReference type="NCBI Taxonomy" id="291403"/>
    <lineage>
        <taxon>Bacteria</taxon>
        <taxon>Pseudomonadati</taxon>
        <taxon>Bacteroidota</taxon>
        <taxon>Cytophagia</taxon>
        <taxon>Cytophagales</taxon>
        <taxon>Cyclobacteriaceae</taxon>
        <taxon>Algoriphagus</taxon>
    </lineage>
</organism>
<dbReference type="SUPFAM" id="SSF100950">
    <property type="entry name" value="NagB/RpiA/CoA transferase-like"/>
    <property type="match status" value="1"/>
</dbReference>
<dbReference type="Proteomes" id="UP000249610">
    <property type="component" value="Unassembled WGS sequence"/>
</dbReference>
<sequence>MSRDKHQLRVFYKKLRAAMSAEEREHKSLQISQNVIDFLSERKGIKYFHLFFPISKQLEINTYPIKDYLEEIGGKIYTSKVDSESLELKTLLLRAKTKFQLDSWGIPIPEEYEITSNELIQVVFVPLLAYDQKGNRIGFGKGFYDVFLASLDHSVIKVGLSFFAPELSIPAELHDIPLDYCITPENIITF</sequence>
<dbReference type="PANTHER" id="PTHR23407">
    <property type="entry name" value="ATPASE INHIBITOR/5-FORMYLTETRAHYDROFOLATE CYCLO-LIGASE"/>
    <property type="match status" value="1"/>
</dbReference>
<gene>
    <name evidence="6" type="ORF">LV83_03158</name>
</gene>